<dbReference type="PANTHER" id="PTHR47691:SF3">
    <property type="entry name" value="HTH-TYPE TRANSCRIPTIONAL REGULATOR RV0890C-RELATED"/>
    <property type="match status" value="1"/>
</dbReference>
<dbReference type="Gene3D" id="1.10.10.10">
    <property type="entry name" value="Winged helix-like DNA-binding domain superfamily/Winged helix DNA-binding domain"/>
    <property type="match status" value="1"/>
</dbReference>
<feature type="domain" description="OmpR/PhoB-type" evidence="5">
    <location>
        <begin position="1"/>
        <end position="94"/>
    </location>
</feature>
<feature type="DNA-binding region" description="OmpR/PhoB-type" evidence="3">
    <location>
        <begin position="1"/>
        <end position="94"/>
    </location>
</feature>
<comment type="similarity">
    <text evidence="1">Belongs to the AfsR/DnrI/RedD regulatory family.</text>
</comment>
<dbReference type="OrthoDB" id="499349at2"/>
<accession>D3PX22</accession>
<dbReference type="InterPro" id="IPR016032">
    <property type="entry name" value="Sig_transdc_resp-reg_C-effctor"/>
</dbReference>
<dbReference type="PRINTS" id="PR00364">
    <property type="entry name" value="DISEASERSIST"/>
</dbReference>
<dbReference type="GO" id="GO:0006355">
    <property type="term" value="P:regulation of DNA-templated transcription"/>
    <property type="evidence" value="ECO:0007669"/>
    <property type="project" value="InterPro"/>
</dbReference>
<feature type="compositionally biased region" description="Basic and acidic residues" evidence="4">
    <location>
        <begin position="346"/>
        <end position="355"/>
    </location>
</feature>
<dbReference type="Proteomes" id="UP000000844">
    <property type="component" value="Chromosome"/>
</dbReference>
<dbReference type="Pfam" id="PF25872">
    <property type="entry name" value="HTH_77"/>
    <property type="match status" value="1"/>
</dbReference>
<dbReference type="KEGG" id="sna:Snas_5616"/>
<dbReference type="SUPFAM" id="SSF46894">
    <property type="entry name" value="C-terminal effector domain of the bipartite response regulators"/>
    <property type="match status" value="1"/>
</dbReference>
<evidence type="ECO:0000313" key="6">
    <source>
        <dbReference type="EMBL" id="ADD45246.1"/>
    </source>
</evidence>
<evidence type="ECO:0000256" key="1">
    <source>
        <dbReference type="ARBA" id="ARBA00005820"/>
    </source>
</evidence>
<dbReference type="eggNOG" id="COG3629">
    <property type="taxonomic scope" value="Bacteria"/>
</dbReference>
<dbReference type="Gene3D" id="3.40.50.300">
    <property type="entry name" value="P-loop containing nucleotide triphosphate hydrolases"/>
    <property type="match status" value="1"/>
</dbReference>
<evidence type="ECO:0000256" key="4">
    <source>
        <dbReference type="SAM" id="MobiDB-lite"/>
    </source>
</evidence>
<feature type="compositionally biased region" description="Low complexity" evidence="4">
    <location>
        <begin position="620"/>
        <end position="634"/>
    </location>
</feature>
<sequence length="1097" mass="117528">MRINLLGPFEVLDADGRTVDVGGPRVRALAARLALADGRTVSAALLIDDLWGDNPPAGASGTLHRLVSRLRSALPDTGTGHPLRSEPGGYRLEATVDARRFEDLAASGRQALADTDPATAARLLRDAERLWRGPALGGLGEAPYLTGATARLSDLRLRVSEHRFEAELALGRHAAVATEVEQLAANHPLRERLQGLLMRVRYATGRQAEALAVFERVRAELADRLGADPSPELAAVHVAVLRQDPDLAPNPPHPTPSAALTSFVGRESELDQLRSLLGRERLVTILGPGGAGKTRLARELLVQLSPDGGETRFVELSMVDGTAGLIPAILDSLGTRSPFPGGPADTDGHSRRDSGAGESITADSPTEFEALTATLHGRALLLVLDNCEHLATDVAILVERLLDTNPRLRILCTGRQPLDIAGEQRFPLPPLGLPNSDRPTTEAAAVRLFADRAAKVRPGFTVTDANAETVAEICRRLDGLPLAIELAAARTRIMTPSQLAHRLDDRFQLLTGGVRTADARHQTLRAVVEWSWDLLDEPERRLARRFSVFAGGATLAAVEAVCGGPDLPADRILDVVAALADKSLLEATDTDGPEPRFRMLDTIRAFATDQLAEAGERSGPGHAAAPDGPASPHPTEATATRTKHAHYFRQLAEHADPQLRGPDQPTALAMFQAEQPNLSSALRWALSTADTELALRLAASQVWYRLLRGSRYDTAITDDVLNLPGDDFPTERSTVATALAMAGVGFAGVDVPVAQRALTVARHHIDQADRSRHPLLSLWEPLLALHDKDLHGTRLELEKLLNPNDAWTQATASLFLGFVHNLDGDTSTARHHLEQAADHFERLGDRWGRFLTAQALAPIRSLNGDPTSAATTYREALAHLTALGTTEDVPMLLAQVGHELLRANDTNAARSELESALRLADRHGNREARIWSHCGLGDLAVATANLPEAEHHYRLAREAIAADSPTRRLIPVIESRTARLLHANGSPVAARSRLQTAITAALAADDLPSLAYAANTLAEIVLADGDPATAAEILGLAETIRGAPDQGDPNVARTTTAARTALGTADFTTAHQHGAHRTRAESLKRLTDLAEQTPASG</sequence>
<gene>
    <name evidence="6" type="ordered locus">Snas_5616</name>
</gene>
<dbReference type="HOGENOM" id="CLU_004665_1_3_11"/>
<dbReference type="InterPro" id="IPR027417">
    <property type="entry name" value="P-loop_NTPase"/>
</dbReference>
<dbReference type="SUPFAM" id="SSF48452">
    <property type="entry name" value="TPR-like"/>
    <property type="match status" value="2"/>
</dbReference>
<evidence type="ECO:0000256" key="3">
    <source>
        <dbReference type="PROSITE-ProRule" id="PRU01091"/>
    </source>
</evidence>
<dbReference type="eggNOG" id="COG3903">
    <property type="taxonomic scope" value="Bacteria"/>
</dbReference>
<dbReference type="SUPFAM" id="SSF52540">
    <property type="entry name" value="P-loop containing nucleoside triphosphate hydrolases"/>
    <property type="match status" value="1"/>
</dbReference>
<organism evidence="6 7">
    <name type="scientific">Stackebrandtia nassauensis (strain DSM 44728 / CIP 108903 / NRRL B-16338 / NBRC 102104 / LLR-40K-21)</name>
    <dbReference type="NCBI Taxonomy" id="446470"/>
    <lineage>
        <taxon>Bacteria</taxon>
        <taxon>Bacillati</taxon>
        <taxon>Actinomycetota</taxon>
        <taxon>Actinomycetes</taxon>
        <taxon>Glycomycetales</taxon>
        <taxon>Glycomycetaceae</taxon>
        <taxon>Stackebrandtia</taxon>
    </lineage>
</organism>
<dbReference type="InterPro" id="IPR005158">
    <property type="entry name" value="BTAD"/>
</dbReference>
<keyword evidence="7" id="KW-1185">Reference proteome</keyword>
<feature type="region of interest" description="Disordered" evidence="4">
    <location>
        <begin position="334"/>
        <end position="365"/>
    </location>
</feature>
<keyword evidence="2 3" id="KW-0238">DNA-binding</keyword>
<dbReference type="RefSeq" id="WP_013020817.1">
    <property type="nucleotide sequence ID" value="NC_013947.1"/>
</dbReference>
<proteinExistence type="inferred from homology"/>
<protein>
    <submittedName>
        <fullName evidence="6">Transcriptional regulator, winged helix family</fullName>
    </submittedName>
</protein>
<dbReference type="Pfam" id="PF03704">
    <property type="entry name" value="BTAD"/>
    <property type="match status" value="1"/>
</dbReference>
<reference evidence="6 7" key="1">
    <citation type="journal article" date="2009" name="Stand. Genomic Sci.">
        <title>Complete genome sequence of Stackebrandtia nassauensis type strain (LLR-40K-21).</title>
        <authorList>
            <person name="Munk C."/>
            <person name="Lapidus A."/>
            <person name="Copeland A."/>
            <person name="Jando M."/>
            <person name="Mayilraj S."/>
            <person name="Glavina Del Rio T."/>
            <person name="Nolan M."/>
            <person name="Chen F."/>
            <person name="Lucas S."/>
            <person name="Tice H."/>
            <person name="Cheng J.F."/>
            <person name="Han C."/>
            <person name="Detter J.C."/>
            <person name="Bruce D."/>
            <person name="Goodwin L."/>
            <person name="Chain P."/>
            <person name="Pitluck S."/>
            <person name="Goker M."/>
            <person name="Ovchinikova G."/>
            <person name="Pati A."/>
            <person name="Ivanova N."/>
            <person name="Mavromatis K."/>
            <person name="Chen A."/>
            <person name="Palaniappan K."/>
            <person name="Land M."/>
            <person name="Hauser L."/>
            <person name="Chang Y.J."/>
            <person name="Jeffries C.D."/>
            <person name="Bristow J."/>
            <person name="Eisen J.A."/>
            <person name="Markowitz V."/>
            <person name="Hugenholtz P."/>
            <person name="Kyrpides N.C."/>
            <person name="Klenk H.P."/>
        </authorList>
    </citation>
    <scope>NUCLEOTIDE SEQUENCE [LARGE SCALE GENOMIC DNA]</scope>
    <source>
        <strain evidence="7">DSM 44728 / CIP 108903 / NRRL B-16338 / NBRC 102104 / LLR-40K-21</strain>
    </source>
</reference>
<dbReference type="STRING" id="446470.Snas_5616"/>
<dbReference type="SMART" id="SM01043">
    <property type="entry name" value="BTAD"/>
    <property type="match status" value="1"/>
</dbReference>
<dbReference type="AlphaFoldDB" id="D3PX22"/>
<dbReference type="SMART" id="SM00862">
    <property type="entry name" value="Trans_reg_C"/>
    <property type="match status" value="1"/>
</dbReference>
<evidence type="ECO:0000259" key="5">
    <source>
        <dbReference type="PROSITE" id="PS51755"/>
    </source>
</evidence>
<dbReference type="PROSITE" id="PS51755">
    <property type="entry name" value="OMPR_PHOB"/>
    <property type="match status" value="1"/>
</dbReference>
<evidence type="ECO:0000313" key="7">
    <source>
        <dbReference type="Proteomes" id="UP000000844"/>
    </source>
</evidence>
<dbReference type="InterPro" id="IPR036388">
    <property type="entry name" value="WH-like_DNA-bd_sf"/>
</dbReference>
<feature type="region of interest" description="Disordered" evidence="4">
    <location>
        <begin position="613"/>
        <end position="640"/>
    </location>
</feature>
<dbReference type="Pfam" id="PF13191">
    <property type="entry name" value="AAA_16"/>
    <property type="match status" value="1"/>
</dbReference>
<dbReference type="PANTHER" id="PTHR47691">
    <property type="entry name" value="REGULATOR-RELATED"/>
    <property type="match status" value="1"/>
</dbReference>
<dbReference type="CDD" id="cd15831">
    <property type="entry name" value="BTAD"/>
    <property type="match status" value="1"/>
</dbReference>
<dbReference type="EMBL" id="CP001778">
    <property type="protein sequence ID" value="ADD45246.1"/>
    <property type="molecule type" value="Genomic_DNA"/>
</dbReference>
<name>D3PX22_STANL</name>
<dbReference type="InterPro" id="IPR041664">
    <property type="entry name" value="AAA_16"/>
</dbReference>
<evidence type="ECO:0000256" key="2">
    <source>
        <dbReference type="ARBA" id="ARBA00023125"/>
    </source>
</evidence>
<dbReference type="InterPro" id="IPR011990">
    <property type="entry name" value="TPR-like_helical_dom_sf"/>
</dbReference>
<dbReference type="InterPro" id="IPR001867">
    <property type="entry name" value="OmpR/PhoB-type_DNA-bd"/>
</dbReference>
<dbReference type="Gene3D" id="1.25.40.10">
    <property type="entry name" value="Tetratricopeptide repeat domain"/>
    <property type="match status" value="2"/>
</dbReference>
<dbReference type="InterPro" id="IPR058852">
    <property type="entry name" value="HTH_77"/>
</dbReference>
<dbReference type="GO" id="GO:0003677">
    <property type="term" value="F:DNA binding"/>
    <property type="evidence" value="ECO:0007669"/>
    <property type="project" value="UniProtKB-UniRule"/>
</dbReference>
<dbReference type="GO" id="GO:0000160">
    <property type="term" value="P:phosphorelay signal transduction system"/>
    <property type="evidence" value="ECO:0007669"/>
    <property type="project" value="InterPro"/>
</dbReference>